<proteinExistence type="predicted"/>
<evidence type="ECO:0000256" key="3">
    <source>
        <dbReference type="ARBA" id="ARBA00022692"/>
    </source>
</evidence>
<protein>
    <submittedName>
        <fullName evidence="8">Major facilitator superfamily MFS_1</fullName>
    </submittedName>
</protein>
<keyword evidence="9" id="KW-1185">Reference proteome</keyword>
<feature type="domain" description="Major facilitator superfamily (MFS) profile" evidence="7">
    <location>
        <begin position="231"/>
        <end position="424"/>
    </location>
</feature>
<comment type="subcellular location">
    <subcellularLocation>
        <location evidence="1">Endomembrane system</location>
        <topology evidence="1">Multi-pass membrane protein</topology>
    </subcellularLocation>
</comment>
<evidence type="ECO:0000313" key="9">
    <source>
        <dbReference type="Proteomes" id="UP000007803"/>
    </source>
</evidence>
<dbReference type="Gene3D" id="1.20.1250.20">
    <property type="entry name" value="MFS general substrate transporter like domains"/>
    <property type="match status" value="2"/>
</dbReference>
<feature type="transmembrane region" description="Helical" evidence="6">
    <location>
        <begin position="12"/>
        <end position="34"/>
    </location>
</feature>
<dbReference type="HOGENOM" id="CLU_017518_3_0_7"/>
<dbReference type="PANTHER" id="PTHR23519">
    <property type="entry name" value="AUTOPHAGY-RELATED PROTEIN 22"/>
    <property type="match status" value="1"/>
</dbReference>
<dbReference type="InterPro" id="IPR036259">
    <property type="entry name" value="MFS_trans_sf"/>
</dbReference>
<dbReference type="InterPro" id="IPR050495">
    <property type="entry name" value="ATG22/LtaA_families"/>
</dbReference>
<feature type="transmembrane region" description="Helical" evidence="6">
    <location>
        <begin position="272"/>
        <end position="290"/>
    </location>
</feature>
<feature type="transmembrane region" description="Helical" evidence="6">
    <location>
        <begin position="83"/>
        <end position="101"/>
    </location>
</feature>
<evidence type="ECO:0000256" key="4">
    <source>
        <dbReference type="ARBA" id="ARBA00022989"/>
    </source>
</evidence>
<gene>
    <name evidence="8" type="ordered locus">Saut_2046</name>
</gene>
<evidence type="ECO:0000256" key="1">
    <source>
        <dbReference type="ARBA" id="ARBA00004127"/>
    </source>
</evidence>
<name>E0URS5_SULAO</name>
<accession>E0URS5</accession>
<feature type="transmembrane region" description="Helical" evidence="6">
    <location>
        <begin position="302"/>
        <end position="320"/>
    </location>
</feature>
<feature type="transmembrane region" description="Helical" evidence="6">
    <location>
        <begin position="54"/>
        <end position="76"/>
    </location>
</feature>
<dbReference type="Proteomes" id="UP000007803">
    <property type="component" value="Chromosome"/>
</dbReference>
<evidence type="ECO:0000256" key="5">
    <source>
        <dbReference type="ARBA" id="ARBA00023136"/>
    </source>
</evidence>
<dbReference type="KEGG" id="sua:Saut_2046"/>
<dbReference type="GO" id="GO:0022857">
    <property type="term" value="F:transmembrane transporter activity"/>
    <property type="evidence" value="ECO:0007669"/>
    <property type="project" value="InterPro"/>
</dbReference>
<dbReference type="OrthoDB" id="9768783at2"/>
<keyword evidence="5 6" id="KW-0472">Membrane</keyword>
<dbReference type="InterPro" id="IPR020846">
    <property type="entry name" value="MFS_dom"/>
</dbReference>
<feature type="transmembrane region" description="Helical" evidence="6">
    <location>
        <begin position="360"/>
        <end position="385"/>
    </location>
</feature>
<dbReference type="RefSeq" id="WP_013327842.1">
    <property type="nucleotide sequence ID" value="NC_014506.1"/>
</dbReference>
<feature type="transmembrane region" description="Helical" evidence="6">
    <location>
        <begin position="185"/>
        <end position="203"/>
    </location>
</feature>
<keyword evidence="4 6" id="KW-1133">Transmembrane helix</keyword>
<evidence type="ECO:0000256" key="6">
    <source>
        <dbReference type="SAM" id="Phobius"/>
    </source>
</evidence>
<reference evidence="9" key="1">
    <citation type="journal article" date="2010" name="Stand. Genomic Sci.">
        <title>Complete genome sequence of Sulfurimonas autotrophica type strain (OK10).</title>
        <authorList>
            <person name="Sikorski J."/>
            <person name="Munk C."/>
            <person name="Lapidus A."/>
            <person name="Djao O."/>
            <person name="Lucas S."/>
            <person name="Glavina Del Rio T."/>
            <person name="Nolan M."/>
            <person name="Tice H."/>
            <person name="Han C."/>
            <person name="Cheng J."/>
            <person name="Tapia R."/>
            <person name="Goodwin L."/>
            <person name="Pitluck S."/>
            <person name="Liolios K."/>
            <person name="Ivanova N."/>
            <person name="Mavromatis K."/>
            <person name="Mikhailova N."/>
            <person name="Pati A."/>
            <person name="Sims D."/>
            <person name="Meincke L."/>
            <person name="Brettin T."/>
            <person name="Detter J."/>
            <person name="Chen A."/>
            <person name="Palaniappan K."/>
            <person name="Land M."/>
            <person name="Hauser L."/>
            <person name="Chang Y."/>
            <person name="Jeffries C."/>
            <person name="Rohde M."/>
            <person name="Lang E."/>
            <person name="Spring S."/>
            <person name="Goker M."/>
            <person name="Woyke T."/>
            <person name="Bristow J."/>
            <person name="Eisen J."/>
            <person name="Markowitz V."/>
            <person name="Hugenholtz P."/>
            <person name="Kyrpides N."/>
            <person name="Klenk H."/>
        </authorList>
    </citation>
    <scope>NUCLEOTIDE SEQUENCE [LARGE SCALE GENOMIC DNA]</scope>
    <source>
        <strain evidence="9">ATCC BAA-671 / DSM 16294 / JCM 11897 / OK10</strain>
    </source>
</reference>
<feature type="transmembrane region" description="Helical" evidence="6">
    <location>
        <begin position="391"/>
        <end position="410"/>
    </location>
</feature>
<feature type="transmembrane region" description="Helical" evidence="6">
    <location>
        <begin position="326"/>
        <end position="348"/>
    </location>
</feature>
<dbReference type="InterPro" id="IPR024671">
    <property type="entry name" value="Atg22-like"/>
</dbReference>
<dbReference type="STRING" id="563040.Saut_2046"/>
<dbReference type="PROSITE" id="PS50850">
    <property type="entry name" value="MFS"/>
    <property type="match status" value="1"/>
</dbReference>
<dbReference type="Pfam" id="PF11700">
    <property type="entry name" value="ATG22"/>
    <property type="match status" value="1"/>
</dbReference>
<dbReference type="AlphaFoldDB" id="E0URS5"/>
<organism evidence="8 9">
    <name type="scientific">Sulfurimonas autotrophica (strain ATCC BAA-671 / DSM 16294 / JCM 11897 / OK10)</name>
    <dbReference type="NCBI Taxonomy" id="563040"/>
    <lineage>
        <taxon>Bacteria</taxon>
        <taxon>Pseudomonadati</taxon>
        <taxon>Campylobacterota</taxon>
        <taxon>Epsilonproteobacteria</taxon>
        <taxon>Campylobacterales</taxon>
        <taxon>Sulfurimonadaceae</taxon>
        <taxon>Sulfurimonas</taxon>
    </lineage>
</organism>
<dbReference type="eggNOG" id="COG2270">
    <property type="taxonomic scope" value="Bacteria"/>
</dbReference>
<keyword evidence="3 6" id="KW-0812">Transmembrane</keyword>
<feature type="transmembrane region" description="Helical" evidence="6">
    <location>
        <begin position="231"/>
        <end position="248"/>
    </location>
</feature>
<evidence type="ECO:0000256" key="2">
    <source>
        <dbReference type="ARBA" id="ARBA00022448"/>
    </source>
</evidence>
<dbReference type="GO" id="GO:0012505">
    <property type="term" value="C:endomembrane system"/>
    <property type="evidence" value="ECO:0007669"/>
    <property type="project" value="UniProtKB-SubCell"/>
</dbReference>
<evidence type="ECO:0000259" key="7">
    <source>
        <dbReference type="PROSITE" id="PS50850"/>
    </source>
</evidence>
<dbReference type="PANTHER" id="PTHR23519:SF1">
    <property type="entry name" value="AUTOPHAGY-RELATED PROTEIN 22"/>
    <property type="match status" value="1"/>
</dbReference>
<dbReference type="EMBL" id="CP002205">
    <property type="protein sequence ID" value="ADN10089.1"/>
    <property type="molecule type" value="Genomic_DNA"/>
</dbReference>
<sequence>MQNNTKKSTYSWALYDWANSAYATTVMAGFFPIFFKSYYSVGVDATVSTAELGFANSLSSFVVVLIAPLLGAVADAGSLKKRFLFLFAFLGILMSASLSLVEQGNWQMAAFIYTLGNIGFMGSNIFYDGLLPSVSDDKNVDYVSGLGFALGYLGGGLLFALNVFMVQEPSFFGFADKALAIKASFISVAVWWALFSLPLLLFVEEKKADKNTNNILLVEGYLRLKKTFQRVTSLKGLFLFLVAYWLYIDGVDTIIRMAVDYGMALGFDSKNLIMALLIVQFVGFPATLIVAKLADIWNTKKVIYLCISVYIFIIIFASMMQDVYEFYILALLISLVQGGIQALSRSYYAKMIPQQYAAEFFGFYDLLGKFAVILGPLLVGVVALFSHNSRLAIASVSILFILGALLLFFVDEEKVSKEVREALE</sequence>
<feature type="transmembrane region" description="Helical" evidence="6">
    <location>
        <begin position="142"/>
        <end position="165"/>
    </location>
</feature>
<dbReference type="SUPFAM" id="SSF103473">
    <property type="entry name" value="MFS general substrate transporter"/>
    <property type="match status" value="1"/>
</dbReference>
<feature type="transmembrane region" description="Helical" evidence="6">
    <location>
        <begin position="107"/>
        <end position="130"/>
    </location>
</feature>
<evidence type="ECO:0000313" key="8">
    <source>
        <dbReference type="EMBL" id="ADN10089.1"/>
    </source>
</evidence>
<keyword evidence="2" id="KW-0813">Transport</keyword>